<dbReference type="CDD" id="cd07990">
    <property type="entry name" value="LPLAT_LCLAT1-like"/>
    <property type="match status" value="1"/>
</dbReference>
<evidence type="ECO:0000259" key="2">
    <source>
        <dbReference type="SMART" id="SM00563"/>
    </source>
</evidence>
<keyword evidence="1" id="KW-0472">Membrane</keyword>
<dbReference type="NCBIfam" id="NF010621">
    <property type="entry name" value="PRK14014.1"/>
    <property type="match status" value="1"/>
</dbReference>
<dbReference type="PANTHER" id="PTHR10983">
    <property type="entry name" value="1-ACYLGLYCEROL-3-PHOSPHATE ACYLTRANSFERASE-RELATED"/>
    <property type="match status" value="1"/>
</dbReference>
<keyword evidence="4" id="KW-1185">Reference proteome</keyword>
<sequence length="301" mass="34685">MSALLRLMIASVSFSLYVINTLFWVIPILVLGIVKLVPLAMLQKRCGAIADACASAWVKLNSVNQRVTHGYQLDIRGDVHLNNNQWYMVIANHQSWVDILVLQRALSGKVPFLKFFLKKELLYVPVLGLAWWALDFPFMRRYSAAQLRRKPQLKGKDIKTTQKACRKFKHLPVSVMNFVEGTRFTEHKHSQQGGEFTHLLRPKAGGLAFAISSIGEQMDKLLDVTIYYPQGRPSFWQFISGQVDQVIIDIQQRPIDAKLRGDYANDRQYKQFFQQWINQVWREKDAHLTQLAQSAQEAHKC</sequence>
<keyword evidence="1" id="KW-1133">Transmembrane helix</keyword>
<protein>
    <submittedName>
        <fullName evidence="3">Acyltransferase</fullName>
    </submittedName>
</protein>
<dbReference type="Pfam" id="PF01553">
    <property type="entry name" value="Acyltransferase"/>
    <property type="match status" value="1"/>
</dbReference>
<dbReference type="Proteomes" id="UP001157439">
    <property type="component" value="Unassembled WGS sequence"/>
</dbReference>
<gene>
    <name evidence="3" type="ORF">GCM10007894_01080</name>
</gene>
<evidence type="ECO:0000256" key="1">
    <source>
        <dbReference type="SAM" id="Phobius"/>
    </source>
</evidence>
<evidence type="ECO:0000313" key="4">
    <source>
        <dbReference type="Proteomes" id="UP001157439"/>
    </source>
</evidence>
<dbReference type="EMBL" id="BSPO01000001">
    <property type="protein sequence ID" value="GLS82131.1"/>
    <property type="molecule type" value="Genomic_DNA"/>
</dbReference>
<keyword evidence="3" id="KW-0012">Acyltransferase</keyword>
<accession>A0AA37WXU4</accession>
<dbReference type="SMART" id="SM00563">
    <property type="entry name" value="PlsC"/>
    <property type="match status" value="1"/>
</dbReference>
<feature type="domain" description="Phospholipid/glycerol acyltransferase" evidence="2">
    <location>
        <begin position="87"/>
        <end position="229"/>
    </location>
</feature>
<dbReference type="AlphaFoldDB" id="A0AA37WXU4"/>
<organism evidence="3 4">
    <name type="scientific">Paraferrimonas haliotis</name>
    <dbReference type="NCBI Taxonomy" id="2013866"/>
    <lineage>
        <taxon>Bacteria</taxon>
        <taxon>Pseudomonadati</taxon>
        <taxon>Pseudomonadota</taxon>
        <taxon>Gammaproteobacteria</taxon>
        <taxon>Alteromonadales</taxon>
        <taxon>Ferrimonadaceae</taxon>
        <taxon>Paraferrimonas</taxon>
    </lineage>
</organism>
<comment type="caution">
    <text evidence="3">The sequence shown here is derived from an EMBL/GenBank/DDBJ whole genome shotgun (WGS) entry which is preliminary data.</text>
</comment>
<keyword evidence="1" id="KW-0812">Transmembrane</keyword>
<dbReference type="PANTHER" id="PTHR10983:SF16">
    <property type="entry name" value="LYSOCARDIOLIPIN ACYLTRANSFERASE 1"/>
    <property type="match status" value="1"/>
</dbReference>
<keyword evidence="3" id="KW-0808">Transferase</keyword>
<evidence type="ECO:0000313" key="3">
    <source>
        <dbReference type="EMBL" id="GLS82131.1"/>
    </source>
</evidence>
<dbReference type="GO" id="GO:0016746">
    <property type="term" value="F:acyltransferase activity"/>
    <property type="evidence" value="ECO:0007669"/>
    <property type="project" value="UniProtKB-KW"/>
</dbReference>
<dbReference type="SUPFAM" id="SSF69593">
    <property type="entry name" value="Glycerol-3-phosphate (1)-acyltransferase"/>
    <property type="match status" value="1"/>
</dbReference>
<name>A0AA37WXU4_9GAMM</name>
<dbReference type="RefSeq" id="WP_095497693.1">
    <property type="nucleotide sequence ID" value="NZ_BSPO01000001.1"/>
</dbReference>
<proteinExistence type="predicted"/>
<dbReference type="InterPro" id="IPR002123">
    <property type="entry name" value="Plipid/glycerol_acylTrfase"/>
</dbReference>
<reference evidence="3 4" key="1">
    <citation type="journal article" date="2014" name="Int. J. Syst. Evol. Microbiol.">
        <title>Complete genome sequence of Corynebacterium casei LMG S-19264T (=DSM 44701T), isolated from a smear-ripened cheese.</title>
        <authorList>
            <consortium name="US DOE Joint Genome Institute (JGI-PGF)"/>
            <person name="Walter F."/>
            <person name="Albersmeier A."/>
            <person name="Kalinowski J."/>
            <person name="Ruckert C."/>
        </authorList>
    </citation>
    <scope>NUCLEOTIDE SEQUENCE [LARGE SCALE GENOMIC DNA]</scope>
    <source>
        <strain evidence="3 4">NBRC 112785</strain>
    </source>
</reference>
<feature type="transmembrane region" description="Helical" evidence="1">
    <location>
        <begin position="7"/>
        <end position="34"/>
    </location>
</feature>